<evidence type="ECO:0008006" key="4">
    <source>
        <dbReference type="Google" id="ProtNLM"/>
    </source>
</evidence>
<name>A0ABU5ENU1_9FLAO</name>
<protein>
    <recommendedName>
        <fullName evidence="4">Transmembrane family 220, helix</fullName>
    </recommendedName>
</protein>
<dbReference type="EMBL" id="JAXDAE010000010">
    <property type="protein sequence ID" value="MDY2587722.1"/>
    <property type="molecule type" value="Genomic_DNA"/>
</dbReference>
<dbReference type="RefSeq" id="WP_320556079.1">
    <property type="nucleotide sequence ID" value="NZ_JAXDAE010000010.1"/>
</dbReference>
<accession>A0ABU5ENU1</accession>
<dbReference type="Proteomes" id="UP001285855">
    <property type="component" value="Unassembled WGS sequence"/>
</dbReference>
<evidence type="ECO:0000256" key="1">
    <source>
        <dbReference type="SAM" id="Phobius"/>
    </source>
</evidence>
<reference evidence="2 3" key="1">
    <citation type="submission" date="2023-11" db="EMBL/GenBank/DDBJ databases">
        <title>Winogradskyella pelagius sp. nov., isolated from coastal sediment.</title>
        <authorList>
            <person name="Li F."/>
        </authorList>
    </citation>
    <scope>NUCLEOTIDE SEQUENCE [LARGE SCALE GENOMIC DNA]</scope>
    <source>
        <strain evidence="2 3">KCTC 23502</strain>
    </source>
</reference>
<keyword evidence="1" id="KW-1133">Transmembrane helix</keyword>
<keyword evidence="1" id="KW-0812">Transmembrane</keyword>
<feature type="transmembrane region" description="Helical" evidence="1">
    <location>
        <begin position="52"/>
        <end position="72"/>
    </location>
</feature>
<keyword evidence="3" id="KW-1185">Reference proteome</keyword>
<evidence type="ECO:0000313" key="2">
    <source>
        <dbReference type="EMBL" id="MDY2587722.1"/>
    </source>
</evidence>
<evidence type="ECO:0000313" key="3">
    <source>
        <dbReference type="Proteomes" id="UP001285855"/>
    </source>
</evidence>
<sequence length="116" mass="13063">MSKLNLKCIVPELFLIVSVIYYWILTGNLFNPIAIGLLAVLLYLIFSKKSTLGLLLSIVFIALTLFMVLALISELSEFEELTKAYNNLLIFGTLYLGINLCLGGVMFLKYVKLKIH</sequence>
<feature type="transmembrane region" description="Helical" evidence="1">
    <location>
        <begin position="20"/>
        <end position="45"/>
    </location>
</feature>
<organism evidence="2 3">
    <name type="scientific">Winogradskyella aquimaris</name>
    <dbReference type="NCBI Taxonomy" id="864074"/>
    <lineage>
        <taxon>Bacteria</taxon>
        <taxon>Pseudomonadati</taxon>
        <taxon>Bacteroidota</taxon>
        <taxon>Flavobacteriia</taxon>
        <taxon>Flavobacteriales</taxon>
        <taxon>Flavobacteriaceae</taxon>
        <taxon>Winogradskyella</taxon>
    </lineage>
</organism>
<comment type="caution">
    <text evidence="2">The sequence shown here is derived from an EMBL/GenBank/DDBJ whole genome shotgun (WGS) entry which is preliminary data.</text>
</comment>
<gene>
    <name evidence="2" type="ORF">SNF14_10250</name>
</gene>
<proteinExistence type="predicted"/>
<feature type="transmembrane region" description="Helical" evidence="1">
    <location>
        <begin position="84"/>
        <end position="108"/>
    </location>
</feature>
<keyword evidence="1" id="KW-0472">Membrane</keyword>